<feature type="chain" id="PRO_5040245302" evidence="1">
    <location>
        <begin position="18"/>
        <end position="126"/>
    </location>
</feature>
<dbReference type="EMBL" id="BOLY01000003">
    <property type="protein sequence ID" value="GIZ41148.1"/>
    <property type="molecule type" value="Genomic_DNA"/>
</dbReference>
<gene>
    <name evidence="2" type="ORF">CKM354_000446300</name>
</gene>
<evidence type="ECO:0000313" key="3">
    <source>
        <dbReference type="Proteomes" id="UP000825890"/>
    </source>
</evidence>
<feature type="signal peptide" evidence="1">
    <location>
        <begin position="1"/>
        <end position="17"/>
    </location>
</feature>
<protein>
    <submittedName>
        <fullName evidence="2">Uncharacterized protein</fullName>
    </submittedName>
</protein>
<evidence type="ECO:0000313" key="2">
    <source>
        <dbReference type="EMBL" id="GIZ41148.1"/>
    </source>
</evidence>
<name>A0A9P3FBI4_9PEZI</name>
<reference evidence="2 3" key="1">
    <citation type="submission" date="2021-01" db="EMBL/GenBank/DDBJ databases">
        <title>Cercospora kikuchii MAFF 305040 whole genome shotgun sequence.</title>
        <authorList>
            <person name="Kashiwa T."/>
            <person name="Suzuki T."/>
        </authorList>
    </citation>
    <scope>NUCLEOTIDE SEQUENCE [LARGE SCALE GENOMIC DNA]</scope>
    <source>
        <strain evidence="2 3">MAFF 305040</strain>
    </source>
</reference>
<keyword evidence="1" id="KW-0732">Signal</keyword>
<keyword evidence="3" id="KW-1185">Reference proteome</keyword>
<organism evidence="2 3">
    <name type="scientific">Cercospora kikuchii</name>
    <dbReference type="NCBI Taxonomy" id="84275"/>
    <lineage>
        <taxon>Eukaryota</taxon>
        <taxon>Fungi</taxon>
        <taxon>Dikarya</taxon>
        <taxon>Ascomycota</taxon>
        <taxon>Pezizomycotina</taxon>
        <taxon>Dothideomycetes</taxon>
        <taxon>Dothideomycetidae</taxon>
        <taxon>Mycosphaerellales</taxon>
        <taxon>Mycosphaerellaceae</taxon>
        <taxon>Cercospora</taxon>
    </lineage>
</organism>
<comment type="caution">
    <text evidence="2">The sequence shown here is derived from an EMBL/GenBank/DDBJ whole genome shotgun (WGS) entry which is preliminary data.</text>
</comment>
<dbReference type="AlphaFoldDB" id="A0A9P3FBI4"/>
<sequence>MFRLLVLLLLSLQGALCLPKPLPAQDIEDRWCIGKLIIGHCLPRPAPIVNVNELNVQMNADGTFVNAHDATISATTGLSLNNQHRITVNFAQGFTPAAHSEVHIQIEVNSRIYNDPTRNYIDVADG</sequence>
<evidence type="ECO:0000256" key="1">
    <source>
        <dbReference type="SAM" id="SignalP"/>
    </source>
</evidence>
<proteinExistence type="predicted"/>
<dbReference type="Proteomes" id="UP000825890">
    <property type="component" value="Unassembled WGS sequence"/>
</dbReference>
<dbReference type="RefSeq" id="XP_044655635.1">
    <property type="nucleotide sequence ID" value="XM_044799700.1"/>
</dbReference>
<dbReference type="GeneID" id="68290038"/>
<accession>A0A9P3FBI4</accession>